<reference evidence="2 3" key="1">
    <citation type="journal article" date="2016" name="Front. Microbiol.">
        <title>Comparative Genomics Analysis of Streptomyces Species Reveals Their Adaptation to the Marine Environment and Their Diversity at the Genomic Level.</title>
        <authorList>
            <person name="Tian X."/>
            <person name="Zhang Z."/>
            <person name="Yang T."/>
            <person name="Chen M."/>
            <person name="Li J."/>
            <person name="Chen F."/>
            <person name="Yang J."/>
            <person name="Li W."/>
            <person name="Zhang B."/>
            <person name="Zhang Z."/>
            <person name="Wu J."/>
            <person name="Zhang C."/>
            <person name="Long L."/>
            <person name="Xiao J."/>
        </authorList>
    </citation>
    <scope>NUCLEOTIDE SEQUENCE [LARGE SCALE GENOMIC DNA]</scope>
    <source>
        <strain evidence="2 3">SCSIO 02100</strain>
    </source>
</reference>
<accession>A0A1E7KNI3</accession>
<dbReference type="RefSeq" id="WP_212732666.1">
    <property type="nucleotide sequence ID" value="NZ_LJGU01000097.1"/>
</dbReference>
<evidence type="ECO:0000313" key="3">
    <source>
        <dbReference type="Proteomes" id="UP000176101"/>
    </source>
</evidence>
<feature type="region of interest" description="Disordered" evidence="1">
    <location>
        <begin position="1"/>
        <end position="28"/>
    </location>
</feature>
<proteinExistence type="predicted"/>
<evidence type="ECO:0000313" key="2">
    <source>
        <dbReference type="EMBL" id="OEV05463.1"/>
    </source>
</evidence>
<gene>
    <name evidence="2" type="ORF">AN216_03090</name>
</gene>
<organism evidence="2 3">
    <name type="scientific">Streptomyces oceani</name>
    <dbReference type="NCBI Taxonomy" id="1075402"/>
    <lineage>
        <taxon>Bacteria</taxon>
        <taxon>Bacillati</taxon>
        <taxon>Actinomycetota</taxon>
        <taxon>Actinomycetes</taxon>
        <taxon>Kitasatosporales</taxon>
        <taxon>Streptomycetaceae</taxon>
        <taxon>Streptomyces</taxon>
    </lineage>
</organism>
<protein>
    <submittedName>
        <fullName evidence="2">Uncharacterized protein</fullName>
    </submittedName>
</protein>
<comment type="caution">
    <text evidence="2">The sequence shown here is derived from an EMBL/GenBank/DDBJ whole genome shotgun (WGS) entry which is preliminary data.</text>
</comment>
<feature type="compositionally biased region" description="Basic and acidic residues" evidence="1">
    <location>
        <begin position="1"/>
        <end position="12"/>
    </location>
</feature>
<dbReference type="AlphaFoldDB" id="A0A1E7KNI3"/>
<dbReference type="EMBL" id="LJGU01000097">
    <property type="protein sequence ID" value="OEV05463.1"/>
    <property type="molecule type" value="Genomic_DNA"/>
</dbReference>
<name>A0A1E7KNI3_9ACTN</name>
<keyword evidence="3" id="KW-1185">Reference proteome</keyword>
<dbReference type="Proteomes" id="UP000176101">
    <property type="component" value="Unassembled WGS sequence"/>
</dbReference>
<feature type="non-terminal residue" evidence="2">
    <location>
        <position position="81"/>
    </location>
</feature>
<sequence>MHETAPRTDTVRLRPPPASARTDTEGAGATCAALRRGVRWTRRTAAHAATGLPLTLVAVPMALCGHGDTAARAQRARARLL</sequence>
<evidence type="ECO:0000256" key="1">
    <source>
        <dbReference type="SAM" id="MobiDB-lite"/>
    </source>
</evidence>